<keyword evidence="1" id="KW-0732">Signal</keyword>
<dbReference type="EMBL" id="JAZHXJ010001251">
    <property type="protein sequence ID" value="KAL1845117.1"/>
    <property type="molecule type" value="Genomic_DNA"/>
</dbReference>
<sequence>MRCLGLPSAVAALLTLFVDTQVAGLRIATSLQWIEHTPQEWAIKNYYKGDSAATLVSGGVQNLAGGGGGNMLAAGDGMTMPFFSPLQTQQPVQKENNMLAAGPSSSSSSMAAAAAAGMQAPARRPVNPLLVQADFSHPNHPYQQWYEPPNRTHSLDHP</sequence>
<evidence type="ECO:0000313" key="3">
    <source>
        <dbReference type="Proteomes" id="UP001586593"/>
    </source>
</evidence>
<comment type="caution">
    <text evidence="2">The sequence shown here is derived from an EMBL/GenBank/DDBJ whole genome shotgun (WGS) entry which is preliminary data.</text>
</comment>
<reference evidence="2 3" key="1">
    <citation type="journal article" date="2024" name="Commun. Biol.">
        <title>Comparative genomic analysis of thermophilic fungi reveals convergent evolutionary adaptations and gene losses.</title>
        <authorList>
            <person name="Steindorff A.S."/>
            <person name="Aguilar-Pontes M.V."/>
            <person name="Robinson A.J."/>
            <person name="Andreopoulos B."/>
            <person name="LaButti K."/>
            <person name="Kuo A."/>
            <person name="Mondo S."/>
            <person name="Riley R."/>
            <person name="Otillar R."/>
            <person name="Haridas S."/>
            <person name="Lipzen A."/>
            <person name="Grimwood J."/>
            <person name="Schmutz J."/>
            <person name="Clum A."/>
            <person name="Reid I.D."/>
            <person name="Moisan M.C."/>
            <person name="Butler G."/>
            <person name="Nguyen T.T.M."/>
            <person name="Dewar K."/>
            <person name="Conant G."/>
            <person name="Drula E."/>
            <person name="Henrissat B."/>
            <person name="Hansel C."/>
            <person name="Singer S."/>
            <person name="Hutchinson M.I."/>
            <person name="de Vries R.P."/>
            <person name="Natvig D.O."/>
            <person name="Powell A.J."/>
            <person name="Tsang A."/>
            <person name="Grigoriev I.V."/>
        </authorList>
    </citation>
    <scope>NUCLEOTIDE SEQUENCE [LARGE SCALE GENOMIC DNA]</scope>
    <source>
        <strain evidence="2 3">ATCC 24622</strain>
    </source>
</reference>
<accession>A0ABR3VTW0</accession>
<feature type="chain" id="PRO_5047483393" evidence="1">
    <location>
        <begin position="25"/>
        <end position="158"/>
    </location>
</feature>
<proteinExistence type="predicted"/>
<protein>
    <submittedName>
        <fullName evidence="2">Uncharacterized protein</fullName>
    </submittedName>
</protein>
<keyword evidence="3" id="KW-1185">Reference proteome</keyword>
<organism evidence="2 3">
    <name type="scientific">Phialemonium thermophilum</name>
    <dbReference type="NCBI Taxonomy" id="223376"/>
    <lineage>
        <taxon>Eukaryota</taxon>
        <taxon>Fungi</taxon>
        <taxon>Dikarya</taxon>
        <taxon>Ascomycota</taxon>
        <taxon>Pezizomycotina</taxon>
        <taxon>Sordariomycetes</taxon>
        <taxon>Sordariomycetidae</taxon>
        <taxon>Cephalothecales</taxon>
        <taxon>Cephalothecaceae</taxon>
        <taxon>Phialemonium</taxon>
    </lineage>
</organism>
<evidence type="ECO:0000313" key="2">
    <source>
        <dbReference type="EMBL" id="KAL1845117.1"/>
    </source>
</evidence>
<name>A0ABR3VTW0_9PEZI</name>
<evidence type="ECO:0000256" key="1">
    <source>
        <dbReference type="SAM" id="SignalP"/>
    </source>
</evidence>
<dbReference type="Proteomes" id="UP001586593">
    <property type="component" value="Unassembled WGS sequence"/>
</dbReference>
<feature type="signal peptide" evidence="1">
    <location>
        <begin position="1"/>
        <end position="24"/>
    </location>
</feature>
<gene>
    <name evidence="2" type="ORF">VTK73DRAFT_1094</name>
</gene>